<comment type="cofactor">
    <cofactor evidence="1">
        <name>a divalent metal cation</name>
        <dbReference type="ChEBI" id="CHEBI:60240"/>
    </cofactor>
</comment>
<keyword evidence="2" id="KW-0479">Metal-binding</keyword>
<evidence type="ECO:0000313" key="4">
    <source>
        <dbReference type="EMBL" id="OAD67281.1"/>
    </source>
</evidence>
<dbReference type="Proteomes" id="UP000077315">
    <property type="component" value="Unassembled WGS sequence"/>
</dbReference>
<dbReference type="OrthoDB" id="2966465at2759"/>
<name>A0A162ZJT0_PHYB8</name>
<dbReference type="InterPro" id="IPR027806">
    <property type="entry name" value="HARBI1_dom"/>
</dbReference>
<feature type="domain" description="DDE Tnp4" evidence="3">
    <location>
        <begin position="53"/>
        <end position="200"/>
    </location>
</feature>
<dbReference type="GO" id="GO:0046872">
    <property type="term" value="F:metal ion binding"/>
    <property type="evidence" value="ECO:0007669"/>
    <property type="project" value="UniProtKB-KW"/>
</dbReference>
<dbReference type="VEuPathDB" id="FungiDB:PHYBLDRAFT_63722"/>
<dbReference type="EMBL" id="KV441024">
    <property type="protein sequence ID" value="OAD67281.1"/>
    <property type="molecule type" value="Genomic_DNA"/>
</dbReference>
<evidence type="ECO:0000256" key="1">
    <source>
        <dbReference type="ARBA" id="ARBA00001968"/>
    </source>
</evidence>
<evidence type="ECO:0000313" key="5">
    <source>
        <dbReference type="Proteomes" id="UP000077315"/>
    </source>
</evidence>
<accession>A0A162ZJT0</accession>
<gene>
    <name evidence="4" type="ORF">PHYBLDRAFT_63722</name>
</gene>
<sequence length="241" mass="27691">MACIINQFSTVPMGKFRHGSGFDTRQFSQENCARFAEAIYKQCGVYKHIVGFIDGTMQKVCRPTEDDEQKLVYNGWKHIHCIKHQAIATPDGITSSLVGPFIGSTHDAKMFDDSRTLDRLILHLDQLSTEENDIGYAIYGDLAYTASEHVFRPYREYELRRHLNGKYVIKKMSKVRVQVEMEFGKMFQFFKFCKSDYAMKIRGNTKPFQVYVLCTIFKNFHTCFNGSAATAIFGLTPPIIE</sequence>
<evidence type="ECO:0000259" key="3">
    <source>
        <dbReference type="Pfam" id="PF13359"/>
    </source>
</evidence>
<protein>
    <recommendedName>
        <fullName evidence="3">DDE Tnp4 domain-containing protein</fullName>
    </recommendedName>
</protein>
<reference evidence="5" key="1">
    <citation type="submission" date="2015-06" db="EMBL/GenBank/DDBJ databases">
        <title>Expansion of signal transduction pathways in fungi by whole-genome duplication.</title>
        <authorList>
            <consortium name="DOE Joint Genome Institute"/>
            <person name="Corrochano L.M."/>
            <person name="Kuo A."/>
            <person name="Marcet-Houben M."/>
            <person name="Polaino S."/>
            <person name="Salamov A."/>
            <person name="Villalobos J.M."/>
            <person name="Alvarez M.I."/>
            <person name="Avalos J."/>
            <person name="Benito E.P."/>
            <person name="Benoit I."/>
            <person name="Burger G."/>
            <person name="Camino L.P."/>
            <person name="Canovas D."/>
            <person name="Cerda-Olmedo E."/>
            <person name="Cheng J.-F."/>
            <person name="Dominguez A."/>
            <person name="Elias M."/>
            <person name="Eslava A.P."/>
            <person name="Glaser F."/>
            <person name="Grimwood J."/>
            <person name="Gutierrez G."/>
            <person name="Heitman J."/>
            <person name="Henrissat B."/>
            <person name="Iturriaga E.A."/>
            <person name="Lang B.F."/>
            <person name="Lavin J.L."/>
            <person name="Lee S."/>
            <person name="Li W."/>
            <person name="Lindquist E."/>
            <person name="Lopez-Garcia S."/>
            <person name="Luque E.M."/>
            <person name="Marcos A.T."/>
            <person name="Martin J."/>
            <person name="McCluskey K."/>
            <person name="Medina H.R."/>
            <person name="Miralles-Duran A."/>
            <person name="Miyazaki A."/>
            <person name="Munoz-Torres E."/>
            <person name="Oguiza J.A."/>
            <person name="Ohm R."/>
            <person name="Olmedo M."/>
            <person name="Orejas M."/>
            <person name="Ortiz-Castellanos L."/>
            <person name="Pisabarro A.G."/>
            <person name="Rodriguez-Romero J."/>
            <person name="Ruiz-Herrera J."/>
            <person name="Ruiz-Vazquez R."/>
            <person name="Sanz C."/>
            <person name="Schackwitz W."/>
            <person name="Schmutz J."/>
            <person name="Shahriari M."/>
            <person name="Shelest E."/>
            <person name="Silva-Franco F."/>
            <person name="Soanes D."/>
            <person name="Syed K."/>
            <person name="Tagua V.G."/>
            <person name="Talbot N.J."/>
            <person name="Thon M."/>
            <person name="De vries R.P."/>
            <person name="Wiebenga A."/>
            <person name="Yadav J.S."/>
            <person name="Braun E.L."/>
            <person name="Baker S."/>
            <person name="Garre V."/>
            <person name="Horwitz B."/>
            <person name="Torres-Martinez S."/>
            <person name="Idnurm A."/>
            <person name="Herrera-Estrella A."/>
            <person name="Gabaldon T."/>
            <person name="Grigoriev I.V."/>
        </authorList>
    </citation>
    <scope>NUCLEOTIDE SEQUENCE [LARGE SCALE GENOMIC DNA]</scope>
    <source>
        <strain evidence="5">NRRL 1555(-)</strain>
    </source>
</reference>
<dbReference type="RefSeq" id="XP_018285321.1">
    <property type="nucleotide sequence ID" value="XM_018441163.1"/>
</dbReference>
<organism evidence="4 5">
    <name type="scientific">Phycomyces blakesleeanus (strain ATCC 8743b / DSM 1359 / FGSC 10004 / NBRC 33097 / NRRL 1555)</name>
    <dbReference type="NCBI Taxonomy" id="763407"/>
    <lineage>
        <taxon>Eukaryota</taxon>
        <taxon>Fungi</taxon>
        <taxon>Fungi incertae sedis</taxon>
        <taxon>Mucoromycota</taxon>
        <taxon>Mucoromycotina</taxon>
        <taxon>Mucoromycetes</taxon>
        <taxon>Mucorales</taxon>
        <taxon>Phycomycetaceae</taxon>
        <taxon>Phycomyces</taxon>
    </lineage>
</organism>
<proteinExistence type="predicted"/>
<evidence type="ECO:0000256" key="2">
    <source>
        <dbReference type="ARBA" id="ARBA00022723"/>
    </source>
</evidence>
<dbReference type="AlphaFoldDB" id="A0A162ZJT0"/>
<dbReference type="GeneID" id="29002069"/>
<dbReference type="InParanoid" id="A0A162ZJT0"/>
<dbReference type="Pfam" id="PF13359">
    <property type="entry name" value="DDE_Tnp_4"/>
    <property type="match status" value="1"/>
</dbReference>
<keyword evidence="5" id="KW-1185">Reference proteome</keyword>